<organism evidence="1 2">
    <name type="scientific">Zopfia rhizophila CBS 207.26</name>
    <dbReference type="NCBI Taxonomy" id="1314779"/>
    <lineage>
        <taxon>Eukaryota</taxon>
        <taxon>Fungi</taxon>
        <taxon>Dikarya</taxon>
        <taxon>Ascomycota</taxon>
        <taxon>Pezizomycotina</taxon>
        <taxon>Dothideomycetes</taxon>
        <taxon>Dothideomycetes incertae sedis</taxon>
        <taxon>Zopfiaceae</taxon>
        <taxon>Zopfia</taxon>
    </lineage>
</organism>
<dbReference type="EMBL" id="ML994675">
    <property type="protein sequence ID" value="KAF2178438.1"/>
    <property type="molecule type" value="Genomic_DNA"/>
</dbReference>
<name>A0A6A6DJ18_9PEZI</name>
<evidence type="ECO:0000313" key="2">
    <source>
        <dbReference type="Proteomes" id="UP000800200"/>
    </source>
</evidence>
<keyword evidence="2" id="KW-1185">Reference proteome</keyword>
<sequence length="71" mass="8013">MPALVQQLRWAMQFILDLASPSGKALLIGLHFCTRWLERNPDCRCVKQKPQEVTCLACSTEEVYSATTTTI</sequence>
<dbReference type="Proteomes" id="UP000800200">
    <property type="component" value="Unassembled WGS sequence"/>
</dbReference>
<evidence type="ECO:0000313" key="1">
    <source>
        <dbReference type="EMBL" id="KAF2178438.1"/>
    </source>
</evidence>
<protein>
    <submittedName>
        <fullName evidence="1">Uncharacterized protein</fullName>
    </submittedName>
</protein>
<reference evidence="1" key="1">
    <citation type="journal article" date="2020" name="Stud. Mycol.">
        <title>101 Dothideomycetes genomes: a test case for predicting lifestyles and emergence of pathogens.</title>
        <authorList>
            <person name="Haridas S."/>
            <person name="Albert R."/>
            <person name="Binder M."/>
            <person name="Bloem J."/>
            <person name="Labutti K."/>
            <person name="Salamov A."/>
            <person name="Andreopoulos B."/>
            <person name="Baker S."/>
            <person name="Barry K."/>
            <person name="Bills G."/>
            <person name="Bluhm B."/>
            <person name="Cannon C."/>
            <person name="Castanera R."/>
            <person name="Culley D."/>
            <person name="Daum C."/>
            <person name="Ezra D."/>
            <person name="Gonzalez J."/>
            <person name="Henrissat B."/>
            <person name="Kuo A."/>
            <person name="Liang C."/>
            <person name="Lipzen A."/>
            <person name="Lutzoni F."/>
            <person name="Magnuson J."/>
            <person name="Mondo S."/>
            <person name="Nolan M."/>
            <person name="Ohm R."/>
            <person name="Pangilinan J."/>
            <person name="Park H.-J."/>
            <person name="Ramirez L."/>
            <person name="Alfaro M."/>
            <person name="Sun H."/>
            <person name="Tritt A."/>
            <person name="Yoshinaga Y."/>
            <person name="Zwiers L.-H."/>
            <person name="Turgeon B."/>
            <person name="Goodwin S."/>
            <person name="Spatafora J."/>
            <person name="Crous P."/>
            <person name="Grigoriev I."/>
        </authorList>
    </citation>
    <scope>NUCLEOTIDE SEQUENCE</scope>
    <source>
        <strain evidence="1">CBS 207.26</strain>
    </source>
</reference>
<dbReference type="AlphaFoldDB" id="A0A6A6DJ18"/>
<gene>
    <name evidence="1" type="ORF">K469DRAFT_803209</name>
</gene>
<proteinExistence type="predicted"/>
<accession>A0A6A6DJ18</accession>